<feature type="compositionally biased region" description="Low complexity" evidence="1">
    <location>
        <begin position="26"/>
        <end position="35"/>
    </location>
</feature>
<feature type="compositionally biased region" description="Basic and acidic residues" evidence="1">
    <location>
        <begin position="86"/>
        <end position="99"/>
    </location>
</feature>
<accession>A0A6J4NDB9</accession>
<evidence type="ECO:0000313" key="2">
    <source>
        <dbReference type="EMBL" id="CAA9385019.1"/>
    </source>
</evidence>
<keyword evidence="2" id="KW-0560">Oxidoreductase</keyword>
<reference evidence="2" key="1">
    <citation type="submission" date="2020-02" db="EMBL/GenBank/DDBJ databases">
        <authorList>
            <person name="Meier V. D."/>
        </authorList>
    </citation>
    <scope>NUCLEOTIDE SEQUENCE</scope>
    <source>
        <strain evidence="2">AVDCRST_MAG66</strain>
    </source>
</reference>
<proteinExistence type="predicted"/>
<feature type="compositionally biased region" description="Basic and acidic residues" evidence="1">
    <location>
        <begin position="1"/>
        <end position="12"/>
    </location>
</feature>
<sequence length="140" mass="15680">GSGHRAPREGRQVRRGVARAAHARRVPGAAPGGHRAALHRRVHRHEDRRGLLLPRVRHGAVPQRDEVRLALRLAVVPHPARRRRGDRAQRLVDGREAHRGPVRHLPQPPRARLRGRGLRHPHRPPLLHQLGVAAPDARGV</sequence>
<feature type="region of interest" description="Disordered" evidence="1">
    <location>
        <begin position="1"/>
        <end position="43"/>
    </location>
</feature>
<feature type="non-terminal residue" evidence="2">
    <location>
        <position position="140"/>
    </location>
</feature>
<dbReference type="EC" id="1.8.4.12" evidence="2"/>
<dbReference type="GO" id="GO:0033743">
    <property type="term" value="F:peptide-methionine (R)-S-oxide reductase activity"/>
    <property type="evidence" value="ECO:0007669"/>
    <property type="project" value="UniProtKB-EC"/>
</dbReference>
<feature type="region of interest" description="Disordered" evidence="1">
    <location>
        <begin position="80"/>
        <end position="112"/>
    </location>
</feature>
<name>A0A6J4NDB9_9PSEU</name>
<evidence type="ECO:0000256" key="1">
    <source>
        <dbReference type="SAM" id="MobiDB-lite"/>
    </source>
</evidence>
<gene>
    <name evidence="2" type="ORF">AVDCRST_MAG66-555</name>
</gene>
<organism evidence="2">
    <name type="scientific">uncultured Pseudonocardia sp</name>
    <dbReference type="NCBI Taxonomy" id="211455"/>
    <lineage>
        <taxon>Bacteria</taxon>
        <taxon>Bacillati</taxon>
        <taxon>Actinomycetota</taxon>
        <taxon>Actinomycetes</taxon>
        <taxon>Pseudonocardiales</taxon>
        <taxon>Pseudonocardiaceae</taxon>
        <taxon>Pseudonocardia</taxon>
        <taxon>environmental samples</taxon>
    </lineage>
</organism>
<protein>
    <submittedName>
        <fullName evidence="2">Peptide-methionine (R)-S-oxide reductase MsrB</fullName>
        <ecNumber evidence="2">1.8.4.12</ecNumber>
    </submittedName>
</protein>
<dbReference type="EMBL" id="CADCUS010000079">
    <property type="protein sequence ID" value="CAA9385019.1"/>
    <property type="molecule type" value="Genomic_DNA"/>
</dbReference>
<feature type="non-terminal residue" evidence="2">
    <location>
        <position position="1"/>
    </location>
</feature>
<feature type="compositionally biased region" description="Basic residues" evidence="1">
    <location>
        <begin position="13"/>
        <end position="25"/>
    </location>
</feature>
<dbReference type="AlphaFoldDB" id="A0A6J4NDB9"/>